<keyword evidence="2" id="KW-1185">Reference proteome</keyword>
<evidence type="ECO:0000313" key="1">
    <source>
        <dbReference type="EMBL" id="KAI5666949.1"/>
    </source>
</evidence>
<evidence type="ECO:0000313" key="2">
    <source>
        <dbReference type="Proteomes" id="UP001060085"/>
    </source>
</evidence>
<protein>
    <submittedName>
        <fullName evidence="1">Uncharacterized protein</fullName>
    </submittedName>
</protein>
<dbReference type="EMBL" id="CM044704">
    <property type="protein sequence ID" value="KAI5666949.1"/>
    <property type="molecule type" value="Genomic_DNA"/>
</dbReference>
<sequence length="167" mass="18977">MEEVNILYMKSSIYPCHIELLFFHMSGLQKAFHDCRTRQSIYQLKEQLVSSISAFLQSLLFVRGSALRVRPTREEPVAKSLEELPSLSNAFSDSSKGIKRQESEASLSSREQSEKTATMPVSDPSQEKDIKEPPVSEKPRGHHHKRTQDTLAAAEECFLARKKAKKQ</sequence>
<dbReference type="Proteomes" id="UP001060085">
    <property type="component" value="Linkage Group LG04"/>
</dbReference>
<proteinExistence type="predicted"/>
<comment type="caution">
    <text evidence="1">The sequence shown here is derived from an EMBL/GenBank/DDBJ whole genome shotgun (WGS) entry which is preliminary data.</text>
</comment>
<gene>
    <name evidence="1" type="ORF">M9H77_16802</name>
</gene>
<accession>A0ACC0B2S4</accession>
<reference evidence="2" key="1">
    <citation type="journal article" date="2023" name="Nat. Plants">
        <title>Single-cell RNA sequencing provides a high-resolution roadmap for understanding the multicellular compartmentation of specialized metabolism.</title>
        <authorList>
            <person name="Sun S."/>
            <person name="Shen X."/>
            <person name="Li Y."/>
            <person name="Li Y."/>
            <person name="Wang S."/>
            <person name="Li R."/>
            <person name="Zhang H."/>
            <person name="Shen G."/>
            <person name="Guo B."/>
            <person name="Wei J."/>
            <person name="Xu J."/>
            <person name="St-Pierre B."/>
            <person name="Chen S."/>
            <person name="Sun C."/>
        </authorList>
    </citation>
    <scope>NUCLEOTIDE SEQUENCE [LARGE SCALE GENOMIC DNA]</scope>
</reference>
<name>A0ACC0B2S4_CATRO</name>
<organism evidence="1 2">
    <name type="scientific">Catharanthus roseus</name>
    <name type="common">Madagascar periwinkle</name>
    <name type="synonym">Vinca rosea</name>
    <dbReference type="NCBI Taxonomy" id="4058"/>
    <lineage>
        <taxon>Eukaryota</taxon>
        <taxon>Viridiplantae</taxon>
        <taxon>Streptophyta</taxon>
        <taxon>Embryophyta</taxon>
        <taxon>Tracheophyta</taxon>
        <taxon>Spermatophyta</taxon>
        <taxon>Magnoliopsida</taxon>
        <taxon>eudicotyledons</taxon>
        <taxon>Gunneridae</taxon>
        <taxon>Pentapetalae</taxon>
        <taxon>asterids</taxon>
        <taxon>lamiids</taxon>
        <taxon>Gentianales</taxon>
        <taxon>Apocynaceae</taxon>
        <taxon>Rauvolfioideae</taxon>
        <taxon>Vinceae</taxon>
        <taxon>Catharanthinae</taxon>
        <taxon>Catharanthus</taxon>
    </lineage>
</organism>